<dbReference type="GO" id="GO:0016020">
    <property type="term" value="C:membrane"/>
    <property type="evidence" value="ECO:0007669"/>
    <property type="project" value="UniProtKB-SubCell"/>
</dbReference>
<dbReference type="OrthoDB" id="10266980at2759"/>
<dbReference type="SMART" id="SM00724">
    <property type="entry name" value="TLC"/>
    <property type="match status" value="1"/>
</dbReference>
<dbReference type="InterPro" id="IPR006634">
    <property type="entry name" value="TLC-dom"/>
</dbReference>
<evidence type="ECO:0000313" key="9">
    <source>
        <dbReference type="Proteomes" id="UP000001593"/>
    </source>
</evidence>
<keyword evidence="9" id="KW-1185">Reference proteome</keyword>
<feature type="transmembrane region" description="Helical" evidence="6">
    <location>
        <begin position="20"/>
        <end position="41"/>
    </location>
</feature>
<evidence type="ECO:0000256" key="4">
    <source>
        <dbReference type="ARBA" id="ARBA00023136"/>
    </source>
</evidence>
<name>A7RW49_NEMVE</name>
<accession>A7RW49</accession>
<proteinExistence type="predicted"/>
<reference evidence="8 9" key="1">
    <citation type="journal article" date="2007" name="Science">
        <title>Sea anemone genome reveals ancestral eumetazoan gene repertoire and genomic organization.</title>
        <authorList>
            <person name="Putnam N.H."/>
            <person name="Srivastava M."/>
            <person name="Hellsten U."/>
            <person name="Dirks B."/>
            <person name="Chapman J."/>
            <person name="Salamov A."/>
            <person name="Terry A."/>
            <person name="Shapiro H."/>
            <person name="Lindquist E."/>
            <person name="Kapitonov V.V."/>
            <person name="Jurka J."/>
            <person name="Genikhovich G."/>
            <person name="Grigoriev I.V."/>
            <person name="Lucas S.M."/>
            <person name="Steele R.E."/>
            <person name="Finnerty J.R."/>
            <person name="Technau U."/>
            <person name="Martindale M.Q."/>
            <person name="Rokhsar D.S."/>
        </authorList>
    </citation>
    <scope>NUCLEOTIDE SEQUENCE [LARGE SCALE GENOMIC DNA]</scope>
    <source>
        <strain evidence="9">CH2 X CH6</strain>
    </source>
</reference>
<keyword evidence="3 6" id="KW-1133">Transmembrane helix</keyword>
<dbReference type="PANTHER" id="PTHR13439:SF0">
    <property type="entry name" value="TOPOISOMERASE I DAMAGE AFFECTED PROTEIN 4"/>
    <property type="match status" value="1"/>
</dbReference>
<comment type="subcellular location">
    <subcellularLocation>
        <location evidence="1">Membrane</location>
        <topology evidence="1">Multi-pass membrane protein</topology>
    </subcellularLocation>
</comment>
<dbReference type="OMA" id="SIFACKM"/>
<dbReference type="EMBL" id="DS469545">
    <property type="protein sequence ID" value="EDO44390.1"/>
    <property type="molecule type" value="Genomic_DNA"/>
</dbReference>
<dbReference type="Pfam" id="PF03798">
    <property type="entry name" value="TRAM_LAG1_CLN8"/>
    <property type="match status" value="1"/>
</dbReference>
<dbReference type="Proteomes" id="UP000001593">
    <property type="component" value="Unassembled WGS sequence"/>
</dbReference>
<feature type="domain" description="TLC" evidence="7">
    <location>
        <begin position="50"/>
        <end position="252"/>
    </location>
</feature>
<dbReference type="PANTHER" id="PTHR13439">
    <property type="entry name" value="CT120 PROTEIN"/>
    <property type="match status" value="1"/>
</dbReference>
<dbReference type="AlphaFoldDB" id="A7RW49"/>
<dbReference type="HOGENOM" id="CLU_034597_2_0_1"/>
<feature type="transmembrane region" description="Helical" evidence="6">
    <location>
        <begin position="217"/>
        <end position="239"/>
    </location>
</feature>
<dbReference type="STRING" id="45351.A7RW49"/>
<dbReference type="InterPro" id="IPR050846">
    <property type="entry name" value="TLCD"/>
</dbReference>
<keyword evidence="2 5" id="KW-0812">Transmembrane</keyword>
<organism evidence="8 9">
    <name type="scientific">Nematostella vectensis</name>
    <name type="common">Starlet sea anemone</name>
    <dbReference type="NCBI Taxonomy" id="45351"/>
    <lineage>
        <taxon>Eukaryota</taxon>
        <taxon>Metazoa</taxon>
        <taxon>Cnidaria</taxon>
        <taxon>Anthozoa</taxon>
        <taxon>Hexacorallia</taxon>
        <taxon>Actiniaria</taxon>
        <taxon>Edwardsiidae</taxon>
        <taxon>Nematostella</taxon>
    </lineage>
</organism>
<feature type="transmembrane region" description="Helical" evidence="6">
    <location>
        <begin position="92"/>
        <end position="113"/>
    </location>
</feature>
<dbReference type="eggNOG" id="KOG4561">
    <property type="taxonomic scope" value="Eukaryota"/>
</dbReference>
<dbReference type="KEGG" id="nve:5516380"/>
<evidence type="ECO:0000256" key="5">
    <source>
        <dbReference type="PROSITE-ProRule" id="PRU00205"/>
    </source>
</evidence>
<feature type="transmembrane region" description="Helical" evidence="6">
    <location>
        <begin position="179"/>
        <end position="197"/>
    </location>
</feature>
<evidence type="ECO:0000256" key="2">
    <source>
        <dbReference type="ARBA" id="ARBA00022692"/>
    </source>
</evidence>
<protein>
    <recommendedName>
        <fullName evidence="7">TLC domain-containing protein</fullName>
    </recommendedName>
</protein>
<evidence type="ECO:0000256" key="3">
    <source>
        <dbReference type="ARBA" id="ARBA00022989"/>
    </source>
</evidence>
<dbReference type="InParanoid" id="A7RW49"/>
<dbReference type="PROSITE" id="PS50922">
    <property type="entry name" value="TLC"/>
    <property type="match status" value="1"/>
</dbReference>
<keyword evidence="4 5" id="KW-0472">Membrane</keyword>
<dbReference type="GO" id="GO:0005783">
    <property type="term" value="C:endoplasmic reticulum"/>
    <property type="evidence" value="ECO:0000318"/>
    <property type="project" value="GO_Central"/>
</dbReference>
<sequence>MEVTTPLSSSNTFFIEVSGLSFIIFVSIGIFAAPIISTKYIKAYSGFTRTQQADWHTRVGSNVHAVIVTSIAIYCLIFDGETTSNPVWSQAVLVRSGIAITFGYITADLILIILSYRLIGDFFTLIHHLMAMLAYFFVVVYGVLPYFANFRQLAELSTVFVNQRWFYTAAKEPYVSRRFLANAWSMVISFFLCRLAVMPYYYYKCSQVWDTPERMRLGPLVTCFWLGTCVILDIINVFWMVKMIRGGYKVLNSVHKKRSS</sequence>
<evidence type="ECO:0000256" key="6">
    <source>
        <dbReference type="SAM" id="Phobius"/>
    </source>
</evidence>
<gene>
    <name evidence="8" type="ORF">NEMVEDRAFT_v1g182635</name>
</gene>
<evidence type="ECO:0000256" key="1">
    <source>
        <dbReference type="ARBA" id="ARBA00004141"/>
    </source>
</evidence>
<evidence type="ECO:0000313" key="8">
    <source>
        <dbReference type="EMBL" id="EDO44390.1"/>
    </source>
</evidence>
<evidence type="ECO:0000259" key="7">
    <source>
        <dbReference type="PROSITE" id="PS50922"/>
    </source>
</evidence>
<feature type="transmembrane region" description="Helical" evidence="6">
    <location>
        <begin position="62"/>
        <end position="80"/>
    </location>
</feature>
<feature type="transmembrane region" description="Helical" evidence="6">
    <location>
        <begin position="125"/>
        <end position="144"/>
    </location>
</feature>
<dbReference type="GO" id="GO:0055088">
    <property type="term" value="P:lipid homeostasis"/>
    <property type="evidence" value="ECO:0000318"/>
    <property type="project" value="GO_Central"/>
</dbReference>
<dbReference type="PhylomeDB" id="A7RW49"/>